<evidence type="ECO:0000256" key="5">
    <source>
        <dbReference type="SAM" id="Phobius"/>
    </source>
</evidence>
<keyword evidence="8" id="KW-1185">Reference proteome</keyword>
<dbReference type="EMBL" id="SZVO01000014">
    <property type="protein sequence ID" value="TKT88793.1"/>
    <property type="molecule type" value="Genomic_DNA"/>
</dbReference>
<evidence type="ECO:0000256" key="3">
    <source>
        <dbReference type="ARBA" id="ARBA00022989"/>
    </source>
</evidence>
<comment type="caution">
    <text evidence="7">The sequence shown here is derived from an EMBL/GenBank/DDBJ whole genome shotgun (WGS) entry which is preliminary data.</text>
</comment>
<keyword evidence="4 5" id="KW-0472">Membrane</keyword>
<proteinExistence type="predicted"/>
<evidence type="ECO:0000256" key="4">
    <source>
        <dbReference type="ARBA" id="ARBA00023136"/>
    </source>
</evidence>
<feature type="transmembrane region" description="Helical" evidence="5">
    <location>
        <begin position="196"/>
        <end position="226"/>
    </location>
</feature>
<sequence>MLSCTTILLLLLILFRSTSFYLNFRITKNCFGQALPETLRFCNSAYPEQKSYAPNRFPFQNFTIMQFTDSLIYYEILTLFAVISIAEFFTGLYKSEKWSKNEWYINFAGLFLSSTITRPISFLLTSYILNFFFADYFNFFSSVPLWLGVIITCLLEDFTQYWWHRAAHTYTWLWKAHRVHHTAPEMSVFLTGRNSWIYLLLFPSRIVSTVLVFLGFGQAFLIGYFFKALIGISAHSSVRWDKPLYAVKWLHPVMWIVERTISTPATHHAHHAATDADGIGVINGNYGNMFFIWDMIFGTAKITREFSEHIGLEDYHEEPWYVQLGYPVFKSKDSRSELSE</sequence>
<reference evidence="7 8" key="1">
    <citation type="submission" date="2019-05" db="EMBL/GenBank/DDBJ databases">
        <title>Dyadobacter AR-3-8 sp. nov., isolated from arctic soil.</title>
        <authorList>
            <person name="Chaudhary D.K."/>
        </authorList>
    </citation>
    <scope>NUCLEOTIDE SEQUENCE [LARGE SCALE GENOMIC DNA]</scope>
    <source>
        <strain evidence="7 8">AR-3-8</strain>
    </source>
</reference>
<comment type="subcellular location">
    <subcellularLocation>
        <location evidence="1">Membrane</location>
    </subcellularLocation>
</comment>
<dbReference type="GO" id="GO:0005506">
    <property type="term" value="F:iron ion binding"/>
    <property type="evidence" value="ECO:0007669"/>
    <property type="project" value="InterPro"/>
</dbReference>
<accession>A0A4V6BI39</accession>
<gene>
    <name evidence="7" type="ORF">FDK13_26195</name>
</gene>
<evidence type="ECO:0000256" key="1">
    <source>
        <dbReference type="ARBA" id="ARBA00004370"/>
    </source>
</evidence>
<evidence type="ECO:0000313" key="7">
    <source>
        <dbReference type="EMBL" id="TKT88793.1"/>
    </source>
</evidence>
<dbReference type="PANTHER" id="PTHR11863">
    <property type="entry name" value="STEROL DESATURASE"/>
    <property type="match status" value="1"/>
</dbReference>
<dbReference type="OrthoDB" id="9770329at2"/>
<evidence type="ECO:0000256" key="2">
    <source>
        <dbReference type="ARBA" id="ARBA00022692"/>
    </source>
</evidence>
<dbReference type="GO" id="GO:0016491">
    <property type="term" value="F:oxidoreductase activity"/>
    <property type="evidence" value="ECO:0007669"/>
    <property type="project" value="InterPro"/>
</dbReference>
<dbReference type="Proteomes" id="UP000304900">
    <property type="component" value="Unassembled WGS sequence"/>
</dbReference>
<name>A0A4V6BI39_9BACT</name>
<dbReference type="InterPro" id="IPR050307">
    <property type="entry name" value="Sterol_Desaturase_Related"/>
</dbReference>
<feature type="transmembrane region" description="Helical" evidence="5">
    <location>
        <begin position="104"/>
        <end position="124"/>
    </location>
</feature>
<evidence type="ECO:0000313" key="8">
    <source>
        <dbReference type="Proteomes" id="UP000304900"/>
    </source>
</evidence>
<dbReference type="GO" id="GO:0008610">
    <property type="term" value="P:lipid biosynthetic process"/>
    <property type="evidence" value="ECO:0007669"/>
    <property type="project" value="InterPro"/>
</dbReference>
<keyword evidence="2 5" id="KW-0812">Transmembrane</keyword>
<dbReference type="AlphaFoldDB" id="A0A4V6BI39"/>
<organism evidence="7 8">
    <name type="scientific">Dyadobacter frigoris</name>
    <dbReference type="NCBI Taxonomy" id="2576211"/>
    <lineage>
        <taxon>Bacteria</taxon>
        <taxon>Pseudomonadati</taxon>
        <taxon>Bacteroidota</taxon>
        <taxon>Cytophagia</taxon>
        <taxon>Cytophagales</taxon>
        <taxon>Spirosomataceae</taxon>
        <taxon>Dyadobacter</taxon>
    </lineage>
</organism>
<protein>
    <submittedName>
        <fullName evidence="7">Sterol desaturase family protein</fullName>
    </submittedName>
</protein>
<dbReference type="InterPro" id="IPR006694">
    <property type="entry name" value="Fatty_acid_hydroxylase"/>
</dbReference>
<feature type="transmembrane region" description="Helical" evidence="5">
    <location>
        <begin position="71"/>
        <end position="92"/>
    </location>
</feature>
<evidence type="ECO:0000259" key="6">
    <source>
        <dbReference type="Pfam" id="PF04116"/>
    </source>
</evidence>
<dbReference type="GO" id="GO:0016020">
    <property type="term" value="C:membrane"/>
    <property type="evidence" value="ECO:0007669"/>
    <property type="project" value="UniProtKB-SubCell"/>
</dbReference>
<keyword evidence="3 5" id="KW-1133">Transmembrane helix</keyword>
<feature type="domain" description="Fatty acid hydroxylase" evidence="6">
    <location>
        <begin position="150"/>
        <end position="299"/>
    </location>
</feature>
<dbReference type="Pfam" id="PF04116">
    <property type="entry name" value="FA_hydroxylase"/>
    <property type="match status" value="1"/>
</dbReference>
<feature type="transmembrane region" description="Helical" evidence="5">
    <location>
        <begin position="136"/>
        <end position="155"/>
    </location>
</feature>